<evidence type="ECO:0000313" key="3">
    <source>
        <dbReference type="Proteomes" id="UP000605986"/>
    </source>
</evidence>
<dbReference type="Proteomes" id="UP000605986">
    <property type="component" value="Unassembled WGS sequence"/>
</dbReference>
<feature type="region of interest" description="Disordered" evidence="1">
    <location>
        <begin position="231"/>
        <end position="280"/>
    </location>
</feature>
<sequence length="280" mass="31221">MAEEMPAQNNIPLEASNRREAHHGQLASNIPPGGEQRKIMVLTKEEVDWVKYIRNAKATFGGGEVDVTVAPRRPELIANKCPSCGSQSHKLATCVTPGPSGSIHPCAFCNDESHLTDQCEQFLALSLSKKVKMLITDRAGMPSLLTQVPWWDWLYEFLESQNTQEFPIPNIFPWRAEFSLEVKRGETGKHIWDIQFDFDATQNATSLPEDLSMQTLEDVWETYWVTDGRTRPSCADPDLRQSGFNSEARPSGPPTSAPAAIPETAFDGPENAEFINVDDM</sequence>
<comment type="caution">
    <text evidence="2">The sequence shown here is derived from an EMBL/GenBank/DDBJ whole genome shotgun (WGS) entry which is preliminary data.</text>
</comment>
<organism evidence="2 3">
    <name type="scientific">Fusarium austroafricanum</name>
    <dbReference type="NCBI Taxonomy" id="2364996"/>
    <lineage>
        <taxon>Eukaryota</taxon>
        <taxon>Fungi</taxon>
        <taxon>Dikarya</taxon>
        <taxon>Ascomycota</taxon>
        <taxon>Pezizomycotina</taxon>
        <taxon>Sordariomycetes</taxon>
        <taxon>Hypocreomycetidae</taxon>
        <taxon>Hypocreales</taxon>
        <taxon>Nectriaceae</taxon>
        <taxon>Fusarium</taxon>
        <taxon>Fusarium concolor species complex</taxon>
    </lineage>
</organism>
<dbReference type="OrthoDB" id="5099850at2759"/>
<proteinExistence type="predicted"/>
<evidence type="ECO:0008006" key="4">
    <source>
        <dbReference type="Google" id="ProtNLM"/>
    </source>
</evidence>
<evidence type="ECO:0000256" key="1">
    <source>
        <dbReference type="SAM" id="MobiDB-lite"/>
    </source>
</evidence>
<keyword evidence="3" id="KW-1185">Reference proteome</keyword>
<accession>A0A8H4P1Y2</accession>
<dbReference type="GO" id="GO:0008270">
    <property type="term" value="F:zinc ion binding"/>
    <property type="evidence" value="ECO:0007669"/>
    <property type="project" value="InterPro"/>
</dbReference>
<reference evidence="2" key="1">
    <citation type="submission" date="2020-01" db="EMBL/GenBank/DDBJ databases">
        <title>Identification and distribution of gene clusters putatively required for synthesis of sphingolipid metabolism inhibitors in phylogenetically diverse species of the filamentous fungus Fusarium.</title>
        <authorList>
            <person name="Kim H.-S."/>
            <person name="Busman M."/>
            <person name="Brown D.W."/>
            <person name="Divon H."/>
            <person name="Uhlig S."/>
            <person name="Proctor R.H."/>
        </authorList>
    </citation>
    <scope>NUCLEOTIDE SEQUENCE</scope>
    <source>
        <strain evidence="2">NRRL 53441</strain>
    </source>
</reference>
<dbReference type="AlphaFoldDB" id="A0A8H4P1Y2"/>
<evidence type="ECO:0000313" key="2">
    <source>
        <dbReference type="EMBL" id="KAF4456120.1"/>
    </source>
</evidence>
<feature type="region of interest" description="Disordered" evidence="1">
    <location>
        <begin position="1"/>
        <end position="32"/>
    </location>
</feature>
<protein>
    <recommendedName>
        <fullName evidence="4">CCHC-type domain-containing protein</fullName>
    </recommendedName>
</protein>
<gene>
    <name evidence="2" type="ORF">F53441_1675</name>
</gene>
<name>A0A8H4P1Y2_9HYPO</name>
<dbReference type="GO" id="GO:0003676">
    <property type="term" value="F:nucleic acid binding"/>
    <property type="evidence" value="ECO:0007669"/>
    <property type="project" value="InterPro"/>
</dbReference>
<dbReference type="SUPFAM" id="SSF57756">
    <property type="entry name" value="Retrovirus zinc finger-like domains"/>
    <property type="match status" value="1"/>
</dbReference>
<dbReference type="EMBL" id="JAADJG010000068">
    <property type="protein sequence ID" value="KAF4456120.1"/>
    <property type="molecule type" value="Genomic_DNA"/>
</dbReference>
<dbReference type="InterPro" id="IPR036875">
    <property type="entry name" value="Znf_CCHC_sf"/>
</dbReference>